<feature type="compositionally biased region" description="Pro residues" evidence="5">
    <location>
        <begin position="530"/>
        <end position="541"/>
    </location>
</feature>
<feature type="region of interest" description="Disordered" evidence="5">
    <location>
        <begin position="921"/>
        <end position="969"/>
    </location>
</feature>
<dbReference type="SUPFAM" id="SSF56112">
    <property type="entry name" value="Protein kinase-like (PK-like)"/>
    <property type="match status" value="1"/>
</dbReference>
<keyword evidence="6" id="KW-0812">Transmembrane</keyword>
<dbReference type="CDD" id="cd14014">
    <property type="entry name" value="STKc_PknB_like"/>
    <property type="match status" value="1"/>
</dbReference>
<keyword evidence="2" id="KW-0547">Nucleotide-binding</keyword>
<gene>
    <name evidence="8" type="ORF">LVJ94_15935</name>
</gene>
<evidence type="ECO:0000256" key="1">
    <source>
        <dbReference type="ARBA" id="ARBA00022679"/>
    </source>
</evidence>
<accession>A0ABZ2LCT6</accession>
<feature type="region of interest" description="Disordered" evidence="5">
    <location>
        <begin position="308"/>
        <end position="425"/>
    </location>
</feature>
<keyword evidence="9" id="KW-1185">Reference proteome</keyword>
<protein>
    <submittedName>
        <fullName evidence="8">Protein kinase</fullName>
    </submittedName>
</protein>
<feature type="compositionally biased region" description="Acidic residues" evidence="5">
    <location>
        <begin position="352"/>
        <end position="363"/>
    </location>
</feature>
<dbReference type="GO" id="GO:0016301">
    <property type="term" value="F:kinase activity"/>
    <property type="evidence" value="ECO:0007669"/>
    <property type="project" value="UniProtKB-KW"/>
</dbReference>
<dbReference type="InterPro" id="IPR013229">
    <property type="entry name" value="PEGA"/>
</dbReference>
<keyword evidence="1" id="KW-0808">Transferase</keyword>
<dbReference type="Pfam" id="PF00069">
    <property type="entry name" value="Pkinase"/>
    <property type="match status" value="1"/>
</dbReference>
<feature type="domain" description="Protein kinase" evidence="7">
    <location>
        <begin position="10"/>
        <end position="280"/>
    </location>
</feature>
<keyword evidence="6" id="KW-0472">Membrane</keyword>
<dbReference type="InterPro" id="IPR008266">
    <property type="entry name" value="Tyr_kinase_AS"/>
</dbReference>
<dbReference type="RefSeq" id="WP_394838393.1">
    <property type="nucleotide sequence ID" value="NZ_CP089929.1"/>
</dbReference>
<feature type="compositionally biased region" description="Polar residues" evidence="5">
    <location>
        <begin position="338"/>
        <end position="348"/>
    </location>
</feature>
<dbReference type="InterPro" id="IPR011009">
    <property type="entry name" value="Kinase-like_dom_sf"/>
</dbReference>
<organism evidence="8 9">
    <name type="scientific">Pendulispora rubella</name>
    <dbReference type="NCBI Taxonomy" id="2741070"/>
    <lineage>
        <taxon>Bacteria</taxon>
        <taxon>Pseudomonadati</taxon>
        <taxon>Myxococcota</taxon>
        <taxon>Myxococcia</taxon>
        <taxon>Myxococcales</taxon>
        <taxon>Sorangiineae</taxon>
        <taxon>Pendulisporaceae</taxon>
        <taxon>Pendulispora</taxon>
    </lineage>
</organism>
<sequence length="1035" mass="110732">MSFPRAFGPYTLLARIASGGMAEVFRARNKKYGHFVGLKKILPHIAEDEEFISMFEDEARIVSRLEHPHIARMLDFGRVDGSFYIAFEYVHGKDLRAVFERSTQRGMPVPLPFILYVFSRIGEGLSYAHARRDENGLPSSIVHRDISPQNIVVSTTGDVKLVDFGIAKAQGKISRTQVGSIKGSFGYMSPEQACGAEVDAQADVFGMGVCLWEFLTQKRLFDGENEFLILQKIRDAATVAPPSTIRRDTPPELDRVVMRALSTDLDTRQRSAKELYRELQSVAMAKGAVASRAEVAAYMRHLFPELTDTPLDAPEANGPVSTGPRTQRIGWPEKAQGGTMSAGSQEITEMSSEVEDDNSEDDTIAAGRLPPMETVAGKVVLKRDPRQGTSAQSGPPNPPSPPVGRMRSDAPRPTSPVAMRSPARDVPLAPAIGKRTLLGVHAAGAPGELTSSDLTPVAVPFSASTPLHNAAYPASAYSTQQRQALQAGATLPLDWDDEHEASNVLDNADRPSVNVQGPPSQRRSAAPRITPAPPPPAPPPVTQRGGFRTAPPTTSPPPPLPQRGSGSVPVASGYNSTPPPSRRYNSPAPFSQPLQPMQPPASVPPPSSGFPRRATPLPIQAGPISTNPAPAYGAPPYPPPMSRYEPTALVRPPPNRTWLFVLLAAALLVVSATTLLIVFVPRTGKVAVRVSDPKGMMYNRVEIFLDGKKQCDTSPCLVEGVSAGAHNVKVLGADGSVSERAVVAESRKEVPVDVVLASNASRPTTGLRVAANQPGMKLLVDGREAGLLPQEVRDLSPGEHKIRIVGNERYEPLERVVTLAKDEMQDLGSMSLKVLRGKVTITLGTPGAKVYLVSGPDRRDLPTFPISVDIDTSNKAWNLEASRFGFSDYRQPISFADGQAEKTFNVQLEPKVPLPQFAAANPRTAPAAPPPAKERSEGPTMLPDRNAPAAAASDYSGTSQQAGPGGEAFLNINSIPASSVVLDGKPIGSTPKVRISVPPGNHTVVFVNAEQGLRKSVQVSVAAGDTKPVIGKLRE</sequence>
<name>A0ABZ2LCT6_9BACT</name>
<dbReference type="InterPro" id="IPR000719">
    <property type="entry name" value="Prot_kinase_dom"/>
</dbReference>
<dbReference type="Gene3D" id="3.30.200.20">
    <property type="entry name" value="Phosphorylase Kinase, domain 1"/>
    <property type="match status" value="1"/>
</dbReference>
<evidence type="ECO:0000313" key="8">
    <source>
        <dbReference type="EMBL" id="WXB08719.1"/>
    </source>
</evidence>
<dbReference type="Proteomes" id="UP001374803">
    <property type="component" value="Chromosome"/>
</dbReference>
<dbReference type="Gene3D" id="1.10.510.10">
    <property type="entry name" value="Transferase(Phosphotransferase) domain 1"/>
    <property type="match status" value="1"/>
</dbReference>
<evidence type="ECO:0000256" key="6">
    <source>
        <dbReference type="SAM" id="Phobius"/>
    </source>
</evidence>
<proteinExistence type="predicted"/>
<dbReference type="PANTHER" id="PTHR43289:SF6">
    <property type="entry name" value="SERINE_THREONINE-PROTEIN KINASE NEKL-3"/>
    <property type="match status" value="1"/>
</dbReference>
<keyword evidence="4" id="KW-0067">ATP-binding</keyword>
<evidence type="ECO:0000256" key="3">
    <source>
        <dbReference type="ARBA" id="ARBA00022777"/>
    </source>
</evidence>
<dbReference type="PANTHER" id="PTHR43289">
    <property type="entry name" value="MITOGEN-ACTIVATED PROTEIN KINASE KINASE KINASE 20-RELATED"/>
    <property type="match status" value="1"/>
</dbReference>
<evidence type="ECO:0000259" key="7">
    <source>
        <dbReference type="PROSITE" id="PS50011"/>
    </source>
</evidence>
<dbReference type="PROSITE" id="PS00109">
    <property type="entry name" value="PROTEIN_KINASE_TYR"/>
    <property type="match status" value="1"/>
</dbReference>
<dbReference type="Pfam" id="PF08308">
    <property type="entry name" value="PEGA"/>
    <property type="match status" value="2"/>
</dbReference>
<reference evidence="8" key="1">
    <citation type="submission" date="2021-12" db="EMBL/GenBank/DDBJ databases">
        <title>Discovery of the Pendulisporaceae a myxobacterial family with distinct sporulation behavior and unique specialized metabolism.</title>
        <authorList>
            <person name="Garcia R."/>
            <person name="Popoff A."/>
            <person name="Bader C.D."/>
            <person name="Loehr J."/>
            <person name="Walesch S."/>
            <person name="Walt C."/>
            <person name="Boldt J."/>
            <person name="Bunk B."/>
            <person name="Haeckl F.J.F.P.J."/>
            <person name="Gunesch A.P."/>
            <person name="Birkelbach J."/>
            <person name="Nuebel U."/>
            <person name="Pietschmann T."/>
            <person name="Bach T."/>
            <person name="Mueller R."/>
        </authorList>
    </citation>
    <scope>NUCLEOTIDE SEQUENCE</scope>
    <source>
        <strain evidence="8">MSr11367</strain>
    </source>
</reference>
<keyword evidence="6" id="KW-1133">Transmembrane helix</keyword>
<dbReference type="PROSITE" id="PS50011">
    <property type="entry name" value="PROTEIN_KINASE_DOM"/>
    <property type="match status" value="1"/>
</dbReference>
<keyword evidence="3 8" id="KW-0418">Kinase</keyword>
<feature type="compositionally biased region" description="Pro residues" evidence="5">
    <location>
        <begin position="596"/>
        <end position="608"/>
    </location>
</feature>
<dbReference type="EMBL" id="CP089983">
    <property type="protein sequence ID" value="WXB08719.1"/>
    <property type="molecule type" value="Genomic_DNA"/>
</dbReference>
<feature type="region of interest" description="Disordered" evidence="5">
    <location>
        <begin position="502"/>
        <end position="634"/>
    </location>
</feature>
<feature type="compositionally biased region" description="Polar residues" evidence="5">
    <location>
        <begin position="513"/>
        <end position="523"/>
    </location>
</feature>
<evidence type="ECO:0000256" key="2">
    <source>
        <dbReference type="ARBA" id="ARBA00022741"/>
    </source>
</evidence>
<evidence type="ECO:0000256" key="4">
    <source>
        <dbReference type="ARBA" id="ARBA00022840"/>
    </source>
</evidence>
<feature type="transmembrane region" description="Helical" evidence="6">
    <location>
        <begin position="658"/>
        <end position="680"/>
    </location>
</feature>
<evidence type="ECO:0000313" key="9">
    <source>
        <dbReference type="Proteomes" id="UP001374803"/>
    </source>
</evidence>
<evidence type="ECO:0000256" key="5">
    <source>
        <dbReference type="SAM" id="MobiDB-lite"/>
    </source>
</evidence>